<reference evidence="3 4" key="1">
    <citation type="submission" date="2016-05" db="EMBL/GenBank/DDBJ databases">
        <title>Genome sequencing reveals origins of a unique bacterial endosymbiosis in the earliest lineages of terrestrial Fungi.</title>
        <authorList>
            <consortium name="DOE Joint Genome Institute"/>
            <person name="Uehling J."/>
            <person name="Gryganskyi A."/>
            <person name="Hameed K."/>
            <person name="Tschaplinski T."/>
            <person name="Misztal P."/>
            <person name="Wu S."/>
            <person name="Desiro A."/>
            <person name="Vande Pol N."/>
            <person name="Du Z.-Y."/>
            <person name="Zienkiewicz A."/>
            <person name="Zienkiewicz K."/>
            <person name="Morin E."/>
            <person name="Tisserant E."/>
            <person name="Splivallo R."/>
            <person name="Hainaut M."/>
            <person name="Henrissat B."/>
            <person name="Ohm R."/>
            <person name="Kuo A."/>
            <person name="Yan J."/>
            <person name="Lipzen A."/>
            <person name="Nolan M."/>
            <person name="Labutti K."/>
            <person name="Barry K."/>
            <person name="Goldstein A."/>
            <person name="Labbe J."/>
            <person name="Schadt C."/>
            <person name="Tuskan G."/>
            <person name="Grigoriev I."/>
            <person name="Martin F."/>
            <person name="Vilgalys R."/>
            <person name="Bonito G."/>
        </authorList>
    </citation>
    <scope>NUCLEOTIDE SEQUENCE [LARGE SCALE GENOMIC DNA]</scope>
    <source>
        <strain evidence="3 4">AG-77</strain>
    </source>
</reference>
<sequence>MTEFLTKNLILFVVAALTVLVVLGGDQVQAAPIPGQQVGHGDHGGDAYDSSNDVGVNSGGDSILAVLV</sequence>
<gene>
    <name evidence="3" type="ORF">K457DRAFT_25130</name>
</gene>
<keyword evidence="4" id="KW-1185">Reference proteome</keyword>
<feature type="chain" id="PRO_5008275918" description="Secreted protein" evidence="2">
    <location>
        <begin position="25"/>
        <end position="68"/>
    </location>
</feature>
<accession>A0A197JG71</accession>
<evidence type="ECO:0000313" key="3">
    <source>
        <dbReference type="EMBL" id="OAQ23409.1"/>
    </source>
</evidence>
<name>A0A197JG71_9FUNG</name>
<evidence type="ECO:0000256" key="2">
    <source>
        <dbReference type="SAM" id="SignalP"/>
    </source>
</evidence>
<dbReference type="AlphaFoldDB" id="A0A197JG71"/>
<feature type="signal peptide" evidence="2">
    <location>
        <begin position="1"/>
        <end position="24"/>
    </location>
</feature>
<evidence type="ECO:0000256" key="1">
    <source>
        <dbReference type="SAM" id="MobiDB-lite"/>
    </source>
</evidence>
<evidence type="ECO:0008006" key="5">
    <source>
        <dbReference type="Google" id="ProtNLM"/>
    </source>
</evidence>
<proteinExistence type="predicted"/>
<dbReference type="EMBL" id="KV442120">
    <property type="protein sequence ID" value="OAQ23409.1"/>
    <property type="molecule type" value="Genomic_DNA"/>
</dbReference>
<organism evidence="3 4">
    <name type="scientific">Linnemannia elongata AG-77</name>
    <dbReference type="NCBI Taxonomy" id="1314771"/>
    <lineage>
        <taxon>Eukaryota</taxon>
        <taxon>Fungi</taxon>
        <taxon>Fungi incertae sedis</taxon>
        <taxon>Mucoromycota</taxon>
        <taxon>Mortierellomycotina</taxon>
        <taxon>Mortierellomycetes</taxon>
        <taxon>Mortierellales</taxon>
        <taxon>Mortierellaceae</taxon>
        <taxon>Linnemannia</taxon>
    </lineage>
</organism>
<feature type="region of interest" description="Disordered" evidence="1">
    <location>
        <begin position="34"/>
        <end position="60"/>
    </location>
</feature>
<dbReference type="Proteomes" id="UP000078512">
    <property type="component" value="Unassembled WGS sequence"/>
</dbReference>
<keyword evidence="2" id="KW-0732">Signal</keyword>
<evidence type="ECO:0000313" key="4">
    <source>
        <dbReference type="Proteomes" id="UP000078512"/>
    </source>
</evidence>
<protein>
    <recommendedName>
        <fullName evidence="5">Secreted protein</fullName>
    </recommendedName>
</protein>